<sequence>MHSQHDGADSDSDWDSTLDFTSPRQTGPHQTPHIQLTEEEDNDDYSRNESVISNKDRPKPKERIPVPANQPVPPVKDDEDASVNSNLYATVQKGKNGNRSNQGTPRSSRAALGERDGDPPPYNFRGALNGAITPDKQRTAQPPGRDQKEGLYDTVAFERAPSPHPAPSPAGKRALEKPSDSINSMGSWDDSDQDERTLRELRENFRQEKQKEQQAEDLKLKLQREAELEKLDEGQMTNRSEATWKSWASGGRGKKKNPASSRNKAMKSESAAAVTREHRIALKAETPRTNREVALAVGQGQVIEPKFIKAETQPESRIEAVSPAKDIAMESPAYIDPPFIVKDEDGRSVYYFGHGSLQYYEVEDDASAAFMPRIAEKAEIVLQRIYQEFFGLLRIITSVVILLIVELMKYIIKYIIQPLIVGVFGTMGDYIAKPVFSLAFNGFVHPFGVFMWNCFMTLRHMFSPISEILRKVFIQLAMLCRSIRCVEIHWKTNRSEERITDLTQV</sequence>
<reference evidence="3 4" key="1">
    <citation type="journal article" date="2017" name="Nat. Ecol. Evol.">
        <title>Scallop genome provides insights into evolution of bilaterian karyotype and development.</title>
        <authorList>
            <person name="Wang S."/>
            <person name="Zhang J."/>
            <person name="Jiao W."/>
            <person name="Li J."/>
            <person name="Xun X."/>
            <person name="Sun Y."/>
            <person name="Guo X."/>
            <person name="Huan P."/>
            <person name="Dong B."/>
            <person name="Zhang L."/>
            <person name="Hu X."/>
            <person name="Sun X."/>
            <person name="Wang J."/>
            <person name="Zhao C."/>
            <person name="Wang Y."/>
            <person name="Wang D."/>
            <person name="Huang X."/>
            <person name="Wang R."/>
            <person name="Lv J."/>
            <person name="Li Y."/>
            <person name="Zhang Z."/>
            <person name="Liu B."/>
            <person name="Lu W."/>
            <person name="Hui Y."/>
            <person name="Liang J."/>
            <person name="Zhou Z."/>
            <person name="Hou R."/>
            <person name="Li X."/>
            <person name="Liu Y."/>
            <person name="Li H."/>
            <person name="Ning X."/>
            <person name="Lin Y."/>
            <person name="Zhao L."/>
            <person name="Xing Q."/>
            <person name="Dou J."/>
            <person name="Li Y."/>
            <person name="Mao J."/>
            <person name="Guo H."/>
            <person name="Dou H."/>
            <person name="Li T."/>
            <person name="Mu C."/>
            <person name="Jiang W."/>
            <person name="Fu Q."/>
            <person name="Fu X."/>
            <person name="Miao Y."/>
            <person name="Liu J."/>
            <person name="Yu Q."/>
            <person name="Li R."/>
            <person name="Liao H."/>
            <person name="Li X."/>
            <person name="Kong Y."/>
            <person name="Jiang Z."/>
            <person name="Chourrout D."/>
            <person name="Li R."/>
            <person name="Bao Z."/>
        </authorList>
    </citation>
    <scope>NUCLEOTIDE SEQUENCE [LARGE SCALE GENOMIC DNA]</scope>
    <source>
        <strain evidence="3 4">PY_sf001</strain>
    </source>
</reference>
<feature type="transmembrane region" description="Helical" evidence="2">
    <location>
        <begin position="414"/>
        <end position="432"/>
    </location>
</feature>
<dbReference type="Proteomes" id="UP000242188">
    <property type="component" value="Unassembled WGS sequence"/>
</dbReference>
<evidence type="ECO:0000256" key="1">
    <source>
        <dbReference type="SAM" id="MobiDB-lite"/>
    </source>
</evidence>
<evidence type="ECO:0000313" key="3">
    <source>
        <dbReference type="EMBL" id="OWF46763.1"/>
    </source>
</evidence>
<proteinExistence type="predicted"/>
<gene>
    <name evidence="3" type="ORF">KP79_PYT18875</name>
</gene>
<feature type="compositionally biased region" description="Basic and acidic residues" evidence="1">
    <location>
        <begin position="194"/>
        <end position="233"/>
    </location>
</feature>
<dbReference type="OrthoDB" id="10045204at2759"/>
<dbReference type="EMBL" id="NEDP02004093">
    <property type="protein sequence ID" value="OWF46763.1"/>
    <property type="molecule type" value="Genomic_DNA"/>
</dbReference>
<protein>
    <submittedName>
        <fullName evidence="3">Uncharacterized protein</fullName>
    </submittedName>
</protein>
<evidence type="ECO:0000313" key="4">
    <source>
        <dbReference type="Proteomes" id="UP000242188"/>
    </source>
</evidence>
<feature type="compositionally biased region" description="Polar residues" evidence="1">
    <location>
        <begin position="18"/>
        <end position="34"/>
    </location>
</feature>
<accession>A0A210QDD5</accession>
<comment type="caution">
    <text evidence="3">The sequence shown here is derived from an EMBL/GenBank/DDBJ whole genome shotgun (WGS) entry which is preliminary data.</text>
</comment>
<name>A0A210QDD5_MIZYE</name>
<feature type="transmembrane region" description="Helical" evidence="2">
    <location>
        <begin position="389"/>
        <end position="407"/>
    </location>
</feature>
<feature type="compositionally biased region" description="Basic and acidic residues" evidence="1">
    <location>
        <begin position="54"/>
        <end position="64"/>
    </location>
</feature>
<keyword evidence="2" id="KW-0812">Transmembrane</keyword>
<keyword evidence="2" id="KW-1133">Transmembrane helix</keyword>
<keyword evidence="4" id="KW-1185">Reference proteome</keyword>
<feature type="region of interest" description="Disordered" evidence="1">
    <location>
        <begin position="1"/>
        <end position="274"/>
    </location>
</feature>
<evidence type="ECO:0000256" key="2">
    <source>
        <dbReference type="SAM" id="Phobius"/>
    </source>
</evidence>
<organism evidence="3 4">
    <name type="scientific">Mizuhopecten yessoensis</name>
    <name type="common">Japanese scallop</name>
    <name type="synonym">Patinopecten yessoensis</name>
    <dbReference type="NCBI Taxonomy" id="6573"/>
    <lineage>
        <taxon>Eukaryota</taxon>
        <taxon>Metazoa</taxon>
        <taxon>Spiralia</taxon>
        <taxon>Lophotrochozoa</taxon>
        <taxon>Mollusca</taxon>
        <taxon>Bivalvia</taxon>
        <taxon>Autobranchia</taxon>
        <taxon>Pteriomorphia</taxon>
        <taxon>Pectinida</taxon>
        <taxon>Pectinoidea</taxon>
        <taxon>Pectinidae</taxon>
        <taxon>Mizuhopecten</taxon>
    </lineage>
</organism>
<keyword evidence="2" id="KW-0472">Membrane</keyword>
<dbReference type="STRING" id="6573.A0A210QDD5"/>
<dbReference type="AlphaFoldDB" id="A0A210QDD5"/>
<feature type="compositionally biased region" description="Polar residues" evidence="1">
    <location>
        <begin position="82"/>
        <end position="107"/>
    </location>
</feature>